<evidence type="ECO:0000256" key="10">
    <source>
        <dbReference type="ARBA" id="ARBA00023136"/>
    </source>
</evidence>
<dbReference type="InterPro" id="IPR003661">
    <property type="entry name" value="HisK_dim/P_dom"/>
</dbReference>
<dbReference type="Proteomes" id="UP000826462">
    <property type="component" value="Chromosome 1"/>
</dbReference>
<dbReference type="SUPFAM" id="SSF55874">
    <property type="entry name" value="ATPase domain of HSP90 chaperone/DNA topoisomerase II/histidine kinase"/>
    <property type="match status" value="1"/>
</dbReference>
<protein>
    <recommendedName>
        <fullName evidence="3">histidine kinase</fullName>
        <ecNumber evidence="3">2.7.13.3</ecNumber>
    </recommendedName>
</protein>
<evidence type="ECO:0000256" key="3">
    <source>
        <dbReference type="ARBA" id="ARBA00012438"/>
    </source>
</evidence>
<accession>A0ABX8UH06</accession>
<keyword evidence="14" id="KW-1185">Reference proteome</keyword>
<dbReference type="InterPro" id="IPR003594">
    <property type="entry name" value="HATPase_dom"/>
</dbReference>
<gene>
    <name evidence="13" type="ORF">KZJ38_17865</name>
</gene>
<evidence type="ECO:0000256" key="4">
    <source>
        <dbReference type="ARBA" id="ARBA00022553"/>
    </source>
</evidence>
<keyword evidence="6 11" id="KW-0812">Transmembrane</keyword>
<comment type="catalytic activity">
    <reaction evidence="1">
        <text>ATP + protein L-histidine = ADP + protein N-phospho-L-histidine.</text>
        <dbReference type="EC" id="2.7.13.3"/>
    </reaction>
</comment>
<dbReference type="Pfam" id="PF00512">
    <property type="entry name" value="HisKA"/>
    <property type="match status" value="1"/>
</dbReference>
<evidence type="ECO:0000256" key="5">
    <source>
        <dbReference type="ARBA" id="ARBA00022679"/>
    </source>
</evidence>
<evidence type="ECO:0000256" key="2">
    <source>
        <dbReference type="ARBA" id="ARBA00004141"/>
    </source>
</evidence>
<dbReference type="PANTHER" id="PTHR45436">
    <property type="entry name" value="SENSOR HISTIDINE KINASE YKOH"/>
    <property type="match status" value="1"/>
</dbReference>
<dbReference type="Gene3D" id="1.10.287.130">
    <property type="match status" value="1"/>
</dbReference>
<feature type="transmembrane region" description="Helical" evidence="11">
    <location>
        <begin position="146"/>
        <end position="168"/>
    </location>
</feature>
<evidence type="ECO:0000256" key="11">
    <source>
        <dbReference type="SAM" id="Phobius"/>
    </source>
</evidence>
<keyword evidence="5" id="KW-0808">Transferase</keyword>
<dbReference type="PANTHER" id="PTHR45436:SF15">
    <property type="entry name" value="SENSOR HISTIDINE KINASE CUSS"/>
    <property type="match status" value="1"/>
</dbReference>
<keyword evidence="7 13" id="KW-0418">Kinase</keyword>
<dbReference type="Gene3D" id="3.30.565.10">
    <property type="entry name" value="Histidine kinase-like ATPase, C-terminal domain"/>
    <property type="match status" value="1"/>
</dbReference>
<name>A0ABX8UH06_9BURK</name>
<dbReference type="InterPro" id="IPR036890">
    <property type="entry name" value="HATPase_C_sf"/>
</dbReference>
<dbReference type="InterPro" id="IPR004358">
    <property type="entry name" value="Sig_transdc_His_kin-like_C"/>
</dbReference>
<evidence type="ECO:0000256" key="1">
    <source>
        <dbReference type="ARBA" id="ARBA00000085"/>
    </source>
</evidence>
<evidence type="ECO:0000259" key="12">
    <source>
        <dbReference type="PROSITE" id="PS50109"/>
    </source>
</evidence>
<dbReference type="SUPFAM" id="SSF47384">
    <property type="entry name" value="Homodimeric domain of signal transducing histidine kinase"/>
    <property type="match status" value="1"/>
</dbReference>
<dbReference type="SMART" id="SM00387">
    <property type="entry name" value="HATPase_c"/>
    <property type="match status" value="1"/>
</dbReference>
<dbReference type="InterPro" id="IPR005467">
    <property type="entry name" value="His_kinase_dom"/>
</dbReference>
<dbReference type="EC" id="2.7.13.3" evidence="3"/>
<keyword evidence="8 11" id="KW-1133">Transmembrane helix</keyword>
<reference evidence="13 14" key="1">
    <citation type="submission" date="2021-07" db="EMBL/GenBank/DDBJ databases">
        <title>Paraburkholderia edwinii protects Aspergillus sp. from phenazines by acting as a toxin sponge.</title>
        <authorList>
            <person name="Dahlstrom K.M."/>
            <person name="Newman D.K."/>
        </authorList>
    </citation>
    <scope>NUCLEOTIDE SEQUENCE [LARGE SCALE GENOMIC DNA]</scope>
    <source>
        <strain evidence="13 14">Pe01</strain>
    </source>
</reference>
<organism evidence="13 14">
    <name type="scientific">Paraburkholderia edwinii</name>
    <dbReference type="NCBI Taxonomy" id="2861782"/>
    <lineage>
        <taxon>Bacteria</taxon>
        <taxon>Pseudomonadati</taxon>
        <taxon>Pseudomonadota</taxon>
        <taxon>Betaproteobacteria</taxon>
        <taxon>Burkholderiales</taxon>
        <taxon>Burkholderiaceae</taxon>
        <taxon>Paraburkholderia</taxon>
    </lineage>
</organism>
<dbReference type="Pfam" id="PF02518">
    <property type="entry name" value="HATPase_c"/>
    <property type="match status" value="1"/>
</dbReference>
<dbReference type="SMART" id="SM00388">
    <property type="entry name" value="HisKA"/>
    <property type="match status" value="1"/>
</dbReference>
<dbReference type="GO" id="GO:0016301">
    <property type="term" value="F:kinase activity"/>
    <property type="evidence" value="ECO:0007669"/>
    <property type="project" value="UniProtKB-KW"/>
</dbReference>
<keyword evidence="9" id="KW-0902">Two-component regulatory system</keyword>
<evidence type="ECO:0000256" key="6">
    <source>
        <dbReference type="ARBA" id="ARBA00022692"/>
    </source>
</evidence>
<evidence type="ECO:0000313" key="14">
    <source>
        <dbReference type="Proteomes" id="UP000826462"/>
    </source>
</evidence>
<evidence type="ECO:0000313" key="13">
    <source>
        <dbReference type="EMBL" id="QYD68129.1"/>
    </source>
</evidence>
<dbReference type="RefSeq" id="WP_219797522.1">
    <property type="nucleotide sequence ID" value="NZ_CP080095.1"/>
</dbReference>
<dbReference type="EMBL" id="CP080095">
    <property type="protein sequence ID" value="QYD68129.1"/>
    <property type="molecule type" value="Genomic_DNA"/>
</dbReference>
<dbReference type="InterPro" id="IPR036097">
    <property type="entry name" value="HisK_dim/P_sf"/>
</dbReference>
<dbReference type="CDD" id="cd00082">
    <property type="entry name" value="HisKA"/>
    <property type="match status" value="1"/>
</dbReference>
<evidence type="ECO:0000256" key="7">
    <source>
        <dbReference type="ARBA" id="ARBA00022777"/>
    </source>
</evidence>
<dbReference type="InterPro" id="IPR050428">
    <property type="entry name" value="TCS_sensor_his_kinase"/>
</dbReference>
<dbReference type="PRINTS" id="PR00344">
    <property type="entry name" value="BCTRLSENSOR"/>
</dbReference>
<evidence type="ECO:0000256" key="9">
    <source>
        <dbReference type="ARBA" id="ARBA00023012"/>
    </source>
</evidence>
<proteinExistence type="predicted"/>
<keyword evidence="10 11" id="KW-0472">Membrane</keyword>
<evidence type="ECO:0000256" key="8">
    <source>
        <dbReference type="ARBA" id="ARBA00022989"/>
    </source>
</evidence>
<dbReference type="PROSITE" id="PS50109">
    <property type="entry name" value="HIS_KIN"/>
    <property type="match status" value="1"/>
</dbReference>
<feature type="domain" description="Histidine kinase" evidence="12">
    <location>
        <begin position="225"/>
        <end position="440"/>
    </location>
</feature>
<keyword evidence="4" id="KW-0597">Phosphoprotein</keyword>
<comment type="subcellular location">
    <subcellularLocation>
        <location evidence="2">Membrane</location>
        <topology evidence="2">Multi-pass membrane protein</topology>
    </subcellularLocation>
</comment>
<sequence length="446" mass="48055">MKSLKSRIIGTLIVLFAAVGVVDACITYWLSMRHIDELLDVHLQGAAVWLAAGRVGTIGTNGPPQHSIDGFVGQIWEAGRATPTDNTDPEVTFNRNEPGGYSVELINGHHYRIYTLRKDADGLIYQVGQPVSYREQTAERAAIESLVPTVCLIVLVWIAIPIVVNAAFASLGRASSDAEAVGISHLTPLDVSHVPDEVRPFADSINRMIGRLQVGIDGEKRFIADAAHELRTPIAALQLRIDNLENAPDTNARGERLRELREAIVRTATMIRQLLELARADAQPDPGAASDSVDVRQMVQALVADLLPVADSRSIDLGVKRFEAAHVKAHAGELRMAVRNLVENALRYTPASGSVDIDVFEDQAGAIVRVTDTGPGIPEDALGRVFDRFFRLNAETVEGSGLGLSIVKSVVAKHGGSVSLENRHDGQRGLIATLVLPARASATLEA</sequence>